<dbReference type="Proteomes" id="UP001610446">
    <property type="component" value="Unassembled WGS sequence"/>
</dbReference>
<dbReference type="EMBL" id="JBFXLU010000550">
    <property type="protein sequence ID" value="KAL2824561.1"/>
    <property type="molecule type" value="Genomic_DNA"/>
</dbReference>
<accession>A0ABR4IA56</accession>
<name>A0ABR4IA56_9EURO</name>
<evidence type="ECO:0000313" key="3">
    <source>
        <dbReference type="Proteomes" id="UP001610446"/>
    </source>
</evidence>
<feature type="chain" id="PRO_5046073720" evidence="1">
    <location>
        <begin position="18"/>
        <end position="85"/>
    </location>
</feature>
<keyword evidence="1" id="KW-0732">Signal</keyword>
<organism evidence="2 3">
    <name type="scientific">Aspergillus pseudoustus</name>
    <dbReference type="NCBI Taxonomy" id="1810923"/>
    <lineage>
        <taxon>Eukaryota</taxon>
        <taxon>Fungi</taxon>
        <taxon>Dikarya</taxon>
        <taxon>Ascomycota</taxon>
        <taxon>Pezizomycotina</taxon>
        <taxon>Eurotiomycetes</taxon>
        <taxon>Eurotiomycetidae</taxon>
        <taxon>Eurotiales</taxon>
        <taxon>Aspergillaceae</taxon>
        <taxon>Aspergillus</taxon>
        <taxon>Aspergillus subgen. Nidulantes</taxon>
    </lineage>
</organism>
<proteinExistence type="predicted"/>
<comment type="caution">
    <text evidence="2">The sequence shown here is derived from an EMBL/GenBank/DDBJ whole genome shotgun (WGS) entry which is preliminary data.</text>
</comment>
<evidence type="ECO:0000313" key="2">
    <source>
        <dbReference type="EMBL" id="KAL2824561.1"/>
    </source>
</evidence>
<keyword evidence="3" id="KW-1185">Reference proteome</keyword>
<feature type="signal peptide" evidence="1">
    <location>
        <begin position="1"/>
        <end position="17"/>
    </location>
</feature>
<gene>
    <name evidence="2" type="ORF">BJY01DRAFT_230440</name>
</gene>
<reference evidence="2 3" key="1">
    <citation type="submission" date="2024-07" db="EMBL/GenBank/DDBJ databases">
        <title>Section-level genome sequencing and comparative genomics of Aspergillus sections Usti and Cavernicolus.</title>
        <authorList>
            <consortium name="Lawrence Berkeley National Laboratory"/>
            <person name="Nybo J.L."/>
            <person name="Vesth T.C."/>
            <person name="Theobald S."/>
            <person name="Frisvad J.C."/>
            <person name="Larsen T.O."/>
            <person name="Kjaerboelling I."/>
            <person name="Rothschild-Mancinelli K."/>
            <person name="Lyhne E.K."/>
            <person name="Kogle M.E."/>
            <person name="Barry K."/>
            <person name="Clum A."/>
            <person name="Na H."/>
            <person name="Ledsgaard L."/>
            <person name="Lin J."/>
            <person name="Lipzen A."/>
            <person name="Kuo A."/>
            <person name="Riley R."/>
            <person name="Mondo S."/>
            <person name="Labutti K."/>
            <person name="Haridas S."/>
            <person name="Pangalinan J."/>
            <person name="Salamov A.A."/>
            <person name="Simmons B.A."/>
            <person name="Magnuson J.K."/>
            <person name="Chen J."/>
            <person name="Drula E."/>
            <person name="Henrissat B."/>
            <person name="Wiebenga A."/>
            <person name="Lubbers R.J."/>
            <person name="Gomes A.C."/>
            <person name="Makela M.R."/>
            <person name="Stajich J."/>
            <person name="Grigoriev I.V."/>
            <person name="Mortensen U.H."/>
            <person name="De Vries R.P."/>
            <person name="Baker S.E."/>
            <person name="Andersen M.R."/>
        </authorList>
    </citation>
    <scope>NUCLEOTIDE SEQUENCE [LARGE SCALE GENOMIC DNA]</scope>
    <source>
        <strain evidence="2 3">CBS 123904</strain>
    </source>
</reference>
<protein>
    <submittedName>
        <fullName evidence="2">Uncharacterized protein</fullName>
    </submittedName>
</protein>
<evidence type="ECO:0000256" key="1">
    <source>
        <dbReference type="SAM" id="SignalP"/>
    </source>
</evidence>
<sequence>MVLELWCQLCCPVSADAQEEEGWLFGITPCPILLQYLSQEREVWPGCQNQQFRPLLKDAIGDAIPIVGWIISRRHQETRHSKASG</sequence>